<name>A0A0H1B6I2_9EURO</name>
<reference evidence="3" key="1">
    <citation type="journal article" date="2015" name="PLoS Genet.">
        <title>The dynamic genome and transcriptome of the human fungal pathogen Blastomyces and close relative Emmonsia.</title>
        <authorList>
            <person name="Munoz J.F."/>
            <person name="Gauthier G.M."/>
            <person name="Desjardins C.A."/>
            <person name="Gallo J.E."/>
            <person name="Holder J."/>
            <person name="Sullivan T.D."/>
            <person name="Marty A.J."/>
            <person name="Carmen J.C."/>
            <person name="Chen Z."/>
            <person name="Ding L."/>
            <person name="Gujja S."/>
            <person name="Magrini V."/>
            <person name="Misas E."/>
            <person name="Mitreva M."/>
            <person name="Priest M."/>
            <person name="Saif S."/>
            <person name="Whiston E.A."/>
            <person name="Young S."/>
            <person name="Zeng Q."/>
            <person name="Goldman W.E."/>
            <person name="Mardis E.R."/>
            <person name="Taylor J.W."/>
            <person name="McEwen J.G."/>
            <person name="Clay O.K."/>
            <person name="Klein B.S."/>
            <person name="Cuomo C.A."/>
        </authorList>
    </citation>
    <scope>NUCLEOTIDE SEQUENCE [LARGE SCALE GENOMIC DNA]</scope>
    <source>
        <strain evidence="3">UAMH 139</strain>
    </source>
</reference>
<dbReference type="Proteomes" id="UP000053573">
    <property type="component" value="Unassembled WGS sequence"/>
</dbReference>
<sequence>MKRQNLSSFLLYPKPSNQCQKVRRSKKWRGTGADSSIITTLASPVVLDLFRAIGTPSHTLRSQTIDAASHPWEYAEIKSTLAINEEQKSADADMQAFRDHFNCNADGWVPAGIYDEARRKVDEMKAHMLQIAETEEERQDIEEGWPFQDQEEEF</sequence>
<proteinExistence type="predicted"/>
<evidence type="ECO:0000313" key="2">
    <source>
        <dbReference type="EMBL" id="KLJ06607.1"/>
    </source>
</evidence>
<dbReference type="EMBL" id="LDEV01003005">
    <property type="protein sequence ID" value="KLJ06607.1"/>
    <property type="molecule type" value="Genomic_DNA"/>
</dbReference>
<organism evidence="2 3">
    <name type="scientific">Blastomyces silverae</name>
    <dbReference type="NCBI Taxonomy" id="2060906"/>
    <lineage>
        <taxon>Eukaryota</taxon>
        <taxon>Fungi</taxon>
        <taxon>Dikarya</taxon>
        <taxon>Ascomycota</taxon>
        <taxon>Pezizomycotina</taxon>
        <taxon>Eurotiomycetes</taxon>
        <taxon>Eurotiomycetidae</taxon>
        <taxon>Onygenales</taxon>
        <taxon>Ajellomycetaceae</taxon>
        <taxon>Blastomyces</taxon>
    </lineage>
</organism>
<evidence type="ECO:0000313" key="3">
    <source>
        <dbReference type="Proteomes" id="UP000053573"/>
    </source>
</evidence>
<gene>
    <name evidence="2" type="ORF">EMPG_17888</name>
</gene>
<keyword evidence="3" id="KW-1185">Reference proteome</keyword>
<accession>A0A0H1B6I2</accession>
<evidence type="ECO:0000256" key="1">
    <source>
        <dbReference type="SAM" id="MobiDB-lite"/>
    </source>
</evidence>
<feature type="region of interest" description="Disordered" evidence="1">
    <location>
        <begin position="133"/>
        <end position="154"/>
    </location>
</feature>
<comment type="caution">
    <text evidence="2">The sequence shown here is derived from an EMBL/GenBank/DDBJ whole genome shotgun (WGS) entry which is preliminary data.</text>
</comment>
<dbReference type="AlphaFoldDB" id="A0A0H1B6I2"/>
<dbReference type="OrthoDB" id="10003767at2759"/>
<protein>
    <submittedName>
        <fullName evidence="2">Uncharacterized protein</fullName>
    </submittedName>
</protein>